<proteinExistence type="predicted"/>
<feature type="transmembrane region" description="Helical" evidence="1">
    <location>
        <begin position="30"/>
        <end position="47"/>
    </location>
</feature>
<organism evidence="2 3">
    <name type="scientific">Sus scrofa</name>
    <name type="common">Pig</name>
    <dbReference type="NCBI Taxonomy" id="9823"/>
    <lineage>
        <taxon>Eukaryota</taxon>
        <taxon>Metazoa</taxon>
        <taxon>Chordata</taxon>
        <taxon>Craniata</taxon>
        <taxon>Vertebrata</taxon>
        <taxon>Euteleostomi</taxon>
        <taxon>Mammalia</taxon>
        <taxon>Eutheria</taxon>
        <taxon>Laurasiatheria</taxon>
        <taxon>Artiodactyla</taxon>
        <taxon>Suina</taxon>
        <taxon>Suidae</taxon>
        <taxon>Sus</taxon>
    </lineage>
</organism>
<dbReference type="InterPro" id="IPR009078">
    <property type="entry name" value="Ferritin-like_SF"/>
</dbReference>
<evidence type="ECO:0000313" key="2">
    <source>
        <dbReference type="Ensembl" id="ENSSSCP00030014123.1"/>
    </source>
</evidence>
<accession>A0A8D0W1W6</accession>
<dbReference type="Ensembl" id="ENSSSCT00030031394.1">
    <property type="protein sequence ID" value="ENSSSCP00030014123.1"/>
    <property type="gene ID" value="ENSSSCG00030022619.1"/>
</dbReference>
<dbReference type="InterPro" id="IPR012347">
    <property type="entry name" value="Ferritin-like"/>
</dbReference>
<sequence>MLGTTTSCSSQVRQNYHQDSEVAVDSQINLALYASYVFLSITLWGTVRAKP</sequence>
<dbReference type="SUPFAM" id="SSF47240">
    <property type="entry name" value="Ferritin-like"/>
    <property type="match status" value="1"/>
</dbReference>
<dbReference type="Proteomes" id="UP000694570">
    <property type="component" value="Unplaced"/>
</dbReference>
<keyword evidence="1" id="KW-1133">Transmembrane helix</keyword>
<evidence type="ECO:0000313" key="3">
    <source>
        <dbReference type="Proteomes" id="UP000694570"/>
    </source>
</evidence>
<keyword evidence="1" id="KW-0812">Transmembrane</keyword>
<name>A0A8D0W1W6_PIG</name>
<dbReference type="AlphaFoldDB" id="A0A8D0W1W6"/>
<evidence type="ECO:0000256" key="1">
    <source>
        <dbReference type="SAM" id="Phobius"/>
    </source>
</evidence>
<dbReference type="Gene3D" id="1.20.1260.10">
    <property type="match status" value="1"/>
</dbReference>
<reference evidence="2" key="1">
    <citation type="submission" date="2025-08" db="UniProtKB">
        <authorList>
            <consortium name="Ensembl"/>
        </authorList>
    </citation>
    <scope>IDENTIFICATION</scope>
</reference>
<protein>
    <submittedName>
        <fullName evidence="2">Uncharacterized protein</fullName>
    </submittedName>
</protein>
<keyword evidence="1" id="KW-0472">Membrane</keyword>